<gene>
    <name evidence="4" type="ORF">CCMP2556_LOCUS11417</name>
</gene>
<proteinExistence type="predicted"/>
<dbReference type="EMBL" id="CAXAMN010005446">
    <property type="protein sequence ID" value="CAK9013774.1"/>
    <property type="molecule type" value="Genomic_DNA"/>
</dbReference>
<feature type="region of interest" description="Disordered" evidence="2">
    <location>
        <begin position="371"/>
        <end position="395"/>
    </location>
</feature>
<dbReference type="Pfam" id="PF00665">
    <property type="entry name" value="rve"/>
    <property type="match status" value="1"/>
</dbReference>
<feature type="compositionally biased region" description="Polar residues" evidence="2">
    <location>
        <begin position="1665"/>
        <end position="1680"/>
    </location>
</feature>
<dbReference type="PROSITE" id="PS50994">
    <property type="entry name" value="INTEGRASE"/>
    <property type="match status" value="1"/>
</dbReference>
<evidence type="ECO:0000256" key="1">
    <source>
        <dbReference type="SAM" id="Coils"/>
    </source>
</evidence>
<dbReference type="SUPFAM" id="SSF53098">
    <property type="entry name" value="Ribonuclease H-like"/>
    <property type="match status" value="1"/>
</dbReference>
<evidence type="ECO:0000313" key="4">
    <source>
        <dbReference type="EMBL" id="CAK9013774.1"/>
    </source>
</evidence>
<dbReference type="InterPro" id="IPR019412">
    <property type="entry name" value="IML2/TPR_39"/>
</dbReference>
<reference evidence="4 5" key="1">
    <citation type="submission" date="2024-02" db="EMBL/GenBank/DDBJ databases">
        <authorList>
            <person name="Chen Y."/>
            <person name="Shah S."/>
            <person name="Dougan E. K."/>
            <person name="Thang M."/>
            <person name="Chan C."/>
        </authorList>
    </citation>
    <scope>NUCLEOTIDE SEQUENCE [LARGE SCALE GENOMIC DNA]</scope>
</reference>
<feature type="region of interest" description="Disordered" evidence="2">
    <location>
        <begin position="1624"/>
        <end position="1653"/>
    </location>
</feature>
<evidence type="ECO:0000313" key="5">
    <source>
        <dbReference type="Proteomes" id="UP001642484"/>
    </source>
</evidence>
<dbReference type="PANTHER" id="PTHR37984">
    <property type="entry name" value="PROTEIN CBG26694"/>
    <property type="match status" value="1"/>
</dbReference>
<keyword evidence="1" id="KW-0175">Coiled coil</keyword>
<keyword evidence="5" id="KW-1185">Reference proteome</keyword>
<dbReference type="Proteomes" id="UP001642484">
    <property type="component" value="Unassembled WGS sequence"/>
</dbReference>
<dbReference type="InterPro" id="IPR050951">
    <property type="entry name" value="Retrovirus_Pol_polyprotein"/>
</dbReference>
<feature type="compositionally biased region" description="Polar residues" evidence="2">
    <location>
        <begin position="1634"/>
        <end position="1646"/>
    </location>
</feature>
<protein>
    <recommendedName>
        <fullName evidence="3">Integrase catalytic domain-containing protein</fullName>
    </recommendedName>
</protein>
<evidence type="ECO:0000256" key="2">
    <source>
        <dbReference type="SAM" id="MobiDB-lite"/>
    </source>
</evidence>
<feature type="region of interest" description="Disordered" evidence="2">
    <location>
        <begin position="285"/>
        <end position="314"/>
    </location>
</feature>
<feature type="domain" description="Integrase catalytic" evidence="3">
    <location>
        <begin position="1270"/>
        <end position="1435"/>
    </location>
</feature>
<feature type="compositionally biased region" description="Polar residues" evidence="2">
    <location>
        <begin position="380"/>
        <end position="389"/>
    </location>
</feature>
<feature type="coiled-coil region" evidence="1">
    <location>
        <begin position="673"/>
        <end position="700"/>
    </location>
</feature>
<dbReference type="InterPro" id="IPR012337">
    <property type="entry name" value="RNaseH-like_sf"/>
</dbReference>
<dbReference type="Pfam" id="PF10300">
    <property type="entry name" value="Iml2-TPR_39"/>
    <property type="match status" value="1"/>
</dbReference>
<sequence length="2504" mass="279775">MADDGKDSNSGAWARVPTWDGSPQTWRSFRKEMNWWLAGLDLQSTKKYNLAARWLLRQSGVVRQRGEEYEPHELAYQQEVRMPNPTTGDEEVVTPEDPLSGINKLLRSLEEMTGRTSLDKRGELRNVFYLELRRKSGERISEFATRYRSLVAELKIEGVVIGDGELGWWFKHKLGLDPLSAQLLETALAGAEDYPTIEREVLRLFKDLHVADPLHRRGGEGEQRAPLLNRFLSQQATTSRASSYAPSMASSTGRSLRSGSSTASSGRFNSSSAYRKPFVQKQVMVSEAEEDEMAAEIAQEAHEPDPEGDSPSLEEVLTTEAEVLAAELDEAAANGVDDDTLREIEDSVEAAAEAFLTMKEARTKLQEVRKDRGYGKAPNPTATSPTSKVNLKKQSDRHPCFDCGLPGHWAGDAECQKPGQQLGRKKGKATLKQVKVTEALNTEHEEVATDGHEVLMVQRQSPVLSDAFLETVQNFHEPKEVNALGLAVDKRLMGALDSACNRTCTGSDWLHSFLTVLRATAPKEVVDLVRSEPEHETFRFGNGHYALRLLPDRWRGLGAQKWRFVLRVRERFNWAVKGVLLWALPRPYLRFLPLPYPSTGTADMWLRQGQQQVKDGHGCRKHLDMAYTMDRFTYQNLSECIHWRNRLGLQTSFCEDPIVMGMIHGKMAKGLQNKVKNAALLEAQQEAREAEAAGTKEEQARALIGPRGGLPPLRGDLIKLATLLNVDVKADDNVETTKNKVRPIVNLLKESVASGKAKAKVKPAPKKAQGWTVGYAAGIKTEPSPGMVSYQHLIDMRDRFQHTLDNMALEIQELRNQQGQAVTVDLTSLGSASAMSAQDAVDPELLQDAAWSLEGAYEQQLMAQYGDNIEWLTREERQAAWDRHVADRLRISQEPKKVQQILEAEYFKEMNDFMNEETFVQTIDLMPKLSEACQNEHVDRSAKQPLVTEVYTTAQNITKEAQRRGHKVGAALSLETGWNFLLQEHRDLARKRVVKEKPFLLALAFPCGPFSPLQHLNARGRRTWPQRLEDGRTLMRFALELATLQLEGGRHCLLENPKPSAAWKEPEMRKFIEENNVFEANFDQCRFGLRNASGDLHRKATLVVSSSSDVLDQLDGMVCKRDHFHAPVIGGSKVTAQAGIYPMSLARAIVKGIELQFDRQHKPKEVNALEPIAEGEEDDTAATGGAFGVREESDDDELAETPAEKNMTIPAAVKLAVKRLHENTGHRSGKRLARALTIAGAPVEAIVAAKRHRCQVCQERAPPKSRRPASLPSPKDLGDQVHLDLLEVEDAAENKYFVAHCTDFATRFQAAEILPNKSTQAVIQFMTKRWVAMFGPPRVLVCDQGREFISWEMEEWASSMSSMLHHIAVQAPWQNGVAEKSGGVLKTIVAAIVTAKSIVAREEMEMALAEAIAAYNGDVDGESGCSPFQAALGQQPRMVGDVLGGIQQRLGEHGLVESKPSFARQIAMRETAKLAMTRLHFSRGLRKAELARSRSSTIESAPTPGTICYFYRPLRYNNKMSQSRKKLTLKRWHGPAMLVAMDGHASAFLSYKGQLTKCALEHVRPASTMEQIASGAWEEAIKEAVEDARHEMALRKHQEVHEEPPSRVQGELPLQVLPETPAEVENPKTPAFLPSSSAPLNVDENQSGGGDLPPVQPKEFWQMMVPSSSPAPSQVDSTLPSRRGSDFSETPFPETTRWAMSRKSSGAPLETVRERARMMDAQAEAGVKRPAEVDADILRDQDRHGHEPEASSTSEALVMERSLRREIQEELNLTNLHPLRRAHLQACLDKIDPLEALVNDHGTWHGKWSLPSRSVWQTHERLGIPWPTGDQPDHEVDVVQANRKEFRWRTMSEAEKLAFTEAARQAWAVWEENDAIEVLTPEESSRIRRRLMSVLTKAANVLLKEFKKRADFALIFRPLNLEQAGILSISDSSLGNVTKEGGHEGEVLEKLYSQSAYFVVLADKSLMEGKEGWFNVLDARSHRLPRVCRSTYGAELMGVEEGMDMGIYCRGSFADFRGLPMGRRDALRVMEEIPFIAVTDAKDTYDRSNSDCPTYGAQKLMAFSVAWIRQVLHGHNSSLKWTATANMWVDAGTKLMATDRMHDILDRGKWSYVFHQSYVKQPARKKVLASVSGEGELPGTALDEKSPIFQFVLSLSYHPGWRKRDDMVAHVALGAKSFRVPDARFGTTKFPWRSSFGRFDLEDGRSVWRELEKGKNLNEMTVRQGLLSRPAHCLISIFMSQATKKKDSLKKASCDFHGCFTFVSALMSLINGLASLENLGLRRRALGCFVDENNQLDTVLQRVRLADEELQLDNDWAGRTVLRGLCNLVAGVVEIMQGMPSQGVWHVLRSWFWLRNLECEALKFEGHERGCVRSTALLALGIFNLFVSMLPPTAVKAAGWATGFSGGRDVALSQLRECWEEGGIQAPFAGMVLIGFGVDVSSFLGELRAERDQRHLMAREILDWANREYPEAFFFAGLEAGYLAAVRDLEGGSSGALTKEAVMR</sequence>
<feature type="region of interest" description="Disordered" evidence="2">
    <location>
        <begin position="1665"/>
        <end position="1693"/>
    </location>
</feature>
<feature type="region of interest" description="Disordered" evidence="2">
    <location>
        <begin position="238"/>
        <end position="270"/>
    </location>
</feature>
<feature type="compositionally biased region" description="Low complexity" evidence="2">
    <location>
        <begin position="249"/>
        <end position="270"/>
    </location>
</feature>
<dbReference type="InterPro" id="IPR001584">
    <property type="entry name" value="Integrase_cat-core"/>
</dbReference>
<comment type="caution">
    <text evidence="4">The sequence shown here is derived from an EMBL/GenBank/DDBJ whole genome shotgun (WGS) entry which is preliminary data.</text>
</comment>
<dbReference type="Gene3D" id="3.30.420.10">
    <property type="entry name" value="Ribonuclease H-like superfamily/Ribonuclease H"/>
    <property type="match status" value="1"/>
</dbReference>
<accession>A0ABP0JHF3</accession>
<dbReference type="InterPro" id="IPR036397">
    <property type="entry name" value="RNaseH_sf"/>
</dbReference>
<evidence type="ECO:0000259" key="3">
    <source>
        <dbReference type="PROSITE" id="PS50994"/>
    </source>
</evidence>
<organism evidence="4 5">
    <name type="scientific">Durusdinium trenchii</name>
    <dbReference type="NCBI Taxonomy" id="1381693"/>
    <lineage>
        <taxon>Eukaryota</taxon>
        <taxon>Sar</taxon>
        <taxon>Alveolata</taxon>
        <taxon>Dinophyceae</taxon>
        <taxon>Suessiales</taxon>
        <taxon>Symbiodiniaceae</taxon>
        <taxon>Durusdinium</taxon>
    </lineage>
</organism>
<feature type="region of interest" description="Disordered" evidence="2">
    <location>
        <begin position="1258"/>
        <end position="1278"/>
    </location>
</feature>
<dbReference type="PANTHER" id="PTHR37984:SF5">
    <property type="entry name" value="PROTEIN NYNRIN-LIKE"/>
    <property type="match status" value="1"/>
</dbReference>
<name>A0ABP0JHF3_9DINO</name>